<dbReference type="InterPro" id="IPR023170">
    <property type="entry name" value="HhH_base_excis_C"/>
</dbReference>
<evidence type="ECO:0000313" key="7">
    <source>
        <dbReference type="Proteomes" id="UP000002710"/>
    </source>
</evidence>
<keyword evidence="1" id="KW-0004">4Fe-4S</keyword>
<dbReference type="GO" id="GO:0003824">
    <property type="term" value="F:catalytic activity"/>
    <property type="evidence" value="ECO:0007669"/>
    <property type="project" value="InterPro"/>
</dbReference>
<dbReference type="HOGENOM" id="CLU_012862_6_0_7"/>
<name>Q312B2_OLEA2</name>
<keyword evidence="7" id="KW-1185">Reference proteome</keyword>
<dbReference type="CDD" id="cd00056">
    <property type="entry name" value="ENDO3c"/>
    <property type="match status" value="1"/>
</dbReference>
<dbReference type="PANTHER" id="PTHR10359">
    <property type="entry name" value="A/G-SPECIFIC ADENINE GLYCOSYLASE/ENDONUCLEASE III"/>
    <property type="match status" value="1"/>
</dbReference>
<sequence>MNRETLLMQMFGAMLARLGPSGWWPAGSPFEVAAGAVLTQNASWTNAGQALQRMRSADMLSESGVAAAAPDTLEELVRPAGFYRQKAATLRRLVQFLYEEADGDIRNLAGTSMDSLRARLLDIKGIGPETADSILLYALDMPSFVVDAYTRRICVRHGLLPEDVQYAEMREFFMDVLPADVSVYNEYHALLVRVAKEWCRKTHPRCDSCPLRQFLEYEVVC</sequence>
<gene>
    <name evidence="6" type="ordered locus">Dde_1435</name>
</gene>
<protein>
    <submittedName>
        <fullName evidence="6">HhH-GPD family protein</fullName>
    </submittedName>
</protein>
<dbReference type="Gene3D" id="1.10.1670.10">
    <property type="entry name" value="Helix-hairpin-Helix base-excision DNA repair enzymes (C-terminal)"/>
    <property type="match status" value="1"/>
</dbReference>
<evidence type="ECO:0000256" key="2">
    <source>
        <dbReference type="ARBA" id="ARBA00022723"/>
    </source>
</evidence>
<dbReference type="GO" id="GO:0006284">
    <property type="term" value="P:base-excision repair"/>
    <property type="evidence" value="ECO:0007669"/>
    <property type="project" value="InterPro"/>
</dbReference>
<keyword evidence="3" id="KW-0408">Iron</keyword>
<dbReference type="RefSeq" id="WP_011367403.1">
    <property type="nucleotide sequence ID" value="NC_007519.1"/>
</dbReference>
<dbReference type="InterPro" id="IPR011257">
    <property type="entry name" value="DNA_glycosylase"/>
</dbReference>
<dbReference type="EMBL" id="CP000112">
    <property type="protein sequence ID" value="ABB38234.1"/>
    <property type="molecule type" value="Genomic_DNA"/>
</dbReference>
<dbReference type="GO" id="GO:0046872">
    <property type="term" value="F:metal ion binding"/>
    <property type="evidence" value="ECO:0007669"/>
    <property type="project" value="UniProtKB-KW"/>
</dbReference>
<dbReference type="SMART" id="SM00478">
    <property type="entry name" value="ENDO3c"/>
    <property type="match status" value="1"/>
</dbReference>
<proteinExistence type="predicted"/>
<dbReference type="SUPFAM" id="SSF48150">
    <property type="entry name" value="DNA-glycosylase"/>
    <property type="match status" value="1"/>
</dbReference>
<evidence type="ECO:0000256" key="4">
    <source>
        <dbReference type="ARBA" id="ARBA00023014"/>
    </source>
</evidence>
<dbReference type="AlphaFoldDB" id="Q312B2"/>
<evidence type="ECO:0000259" key="5">
    <source>
        <dbReference type="SMART" id="SM00478"/>
    </source>
</evidence>
<dbReference type="Proteomes" id="UP000002710">
    <property type="component" value="Chromosome"/>
</dbReference>
<dbReference type="InterPro" id="IPR003265">
    <property type="entry name" value="HhH-GPD_domain"/>
</dbReference>
<feature type="domain" description="HhH-GPD" evidence="5">
    <location>
        <begin position="38"/>
        <end position="197"/>
    </location>
</feature>
<dbReference type="STRING" id="207559.Dde_1435"/>
<dbReference type="PANTHER" id="PTHR10359:SF19">
    <property type="entry name" value="DNA REPAIR GLYCOSYLASE MJ1434-RELATED"/>
    <property type="match status" value="1"/>
</dbReference>
<dbReference type="eggNOG" id="COG2231">
    <property type="taxonomic scope" value="Bacteria"/>
</dbReference>
<dbReference type="Pfam" id="PF00730">
    <property type="entry name" value="HhH-GPD"/>
    <property type="match status" value="1"/>
</dbReference>
<evidence type="ECO:0000256" key="1">
    <source>
        <dbReference type="ARBA" id="ARBA00022485"/>
    </source>
</evidence>
<dbReference type="GO" id="GO:0051539">
    <property type="term" value="F:4 iron, 4 sulfur cluster binding"/>
    <property type="evidence" value="ECO:0007669"/>
    <property type="project" value="UniProtKB-KW"/>
</dbReference>
<evidence type="ECO:0000256" key="3">
    <source>
        <dbReference type="ARBA" id="ARBA00023004"/>
    </source>
</evidence>
<keyword evidence="2" id="KW-0479">Metal-binding</keyword>
<accession>Q312B2</accession>
<organism evidence="6 7">
    <name type="scientific">Oleidesulfovibrio alaskensis (strain ATCC BAA-1058 / DSM 17464 / G20)</name>
    <name type="common">Desulfovibrio alaskensis</name>
    <dbReference type="NCBI Taxonomy" id="207559"/>
    <lineage>
        <taxon>Bacteria</taxon>
        <taxon>Pseudomonadati</taxon>
        <taxon>Thermodesulfobacteriota</taxon>
        <taxon>Desulfovibrionia</taxon>
        <taxon>Desulfovibrionales</taxon>
        <taxon>Desulfovibrionaceae</taxon>
        <taxon>Oleidesulfovibrio</taxon>
    </lineage>
</organism>
<reference evidence="6 7" key="1">
    <citation type="journal article" date="2011" name="J. Bacteriol.">
        <title>Complete genome sequence and updated annotation of Desulfovibrio alaskensis G20.</title>
        <authorList>
            <person name="Hauser L.J."/>
            <person name="Land M.L."/>
            <person name="Brown S.D."/>
            <person name="Larimer F."/>
            <person name="Keller K.L."/>
            <person name="Rapp-Giles B.J."/>
            <person name="Price M.N."/>
            <person name="Lin M."/>
            <person name="Bruce D.C."/>
            <person name="Detter J.C."/>
            <person name="Tapia R."/>
            <person name="Han C.S."/>
            <person name="Goodwin L.A."/>
            <person name="Cheng J.F."/>
            <person name="Pitluck S."/>
            <person name="Copeland A."/>
            <person name="Lucas S."/>
            <person name="Nolan M."/>
            <person name="Lapidus A.L."/>
            <person name="Palumbo A.V."/>
            <person name="Wall J.D."/>
        </authorList>
    </citation>
    <scope>NUCLEOTIDE SEQUENCE [LARGE SCALE GENOMIC DNA]</scope>
    <source>
        <strain evidence="7">ATCC BAA 1058 / DSM 17464 / G20</strain>
    </source>
</reference>
<dbReference type="KEGG" id="dde:Dde_1435"/>
<dbReference type="Gene3D" id="1.10.340.30">
    <property type="entry name" value="Hypothetical protein, domain 2"/>
    <property type="match status" value="1"/>
</dbReference>
<dbReference type="PIRSF" id="PIRSF001435">
    <property type="entry name" value="Nth"/>
    <property type="match status" value="1"/>
</dbReference>
<evidence type="ECO:0000313" key="6">
    <source>
        <dbReference type="EMBL" id="ABB38234.1"/>
    </source>
</evidence>
<keyword evidence="4" id="KW-0411">Iron-sulfur</keyword>